<name>A0A382RA44_9ZZZZ</name>
<dbReference type="AlphaFoldDB" id="A0A382RA44"/>
<dbReference type="InterPro" id="IPR011335">
    <property type="entry name" value="Restrct_endonuc-II-like"/>
</dbReference>
<dbReference type="Gene3D" id="3.40.960.10">
    <property type="entry name" value="VSR Endonuclease"/>
    <property type="match status" value="1"/>
</dbReference>
<dbReference type="EMBL" id="UINC01120225">
    <property type="protein sequence ID" value="SVC94584.1"/>
    <property type="molecule type" value="Genomic_DNA"/>
</dbReference>
<evidence type="ECO:0008006" key="2">
    <source>
        <dbReference type="Google" id="ProtNLM"/>
    </source>
</evidence>
<protein>
    <recommendedName>
        <fullName evidence="2">DUF559 domain-containing protein</fullName>
    </recommendedName>
</protein>
<accession>A0A382RA44</accession>
<dbReference type="SUPFAM" id="SSF52980">
    <property type="entry name" value="Restriction endonuclease-like"/>
    <property type="match status" value="1"/>
</dbReference>
<reference evidence="1" key="1">
    <citation type="submission" date="2018-05" db="EMBL/GenBank/DDBJ databases">
        <authorList>
            <person name="Lanie J.A."/>
            <person name="Ng W.-L."/>
            <person name="Kazmierczak K.M."/>
            <person name="Andrzejewski T.M."/>
            <person name="Davidsen T.M."/>
            <person name="Wayne K.J."/>
            <person name="Tettelin H."/>
            <person name="Glass J.I."/>
            <person name="Rusch D."/>
            <person name="Podicherti R."/>
            <person name="Tsui H.-C.T."/>
            <person name="Winkler M.E."/>
        </authorList>
    </citation>
    <scope>NUCLEOTIDE SEQUENCE</scope>
</reference>
<sequence length="89" mass="10226">AKVAVMIDGCYWHGCPEHYRPPSTNPDYWREKIQANGQRDRETNKLLVAAGWLVLRYWEHETPEVVADQVVAAVVRRRTELGPPNLRSG</sequence>
<proteinExistence type="predicted"/>
<organism evidence="1">
    <name type="scientific">marine metagenome</name>
    <dbReference type="NCBI Taxonomy" id="408172"/>
    <lineage>
        <taxon>unclassified sequences</taxon>
        <taxon>metagenomes</taxon>
        <taxon>ecological metagenomes</taxon>
    </lineage>
</organism>
<gene>
    <name evidence="1" type="ORF">METZ01_LOCUS347438</name>
</gene>
<feature type="non-terminal residue" evidence="1">
    <location>
        <position position="1"/>
    </location>
</feature>
<evidence type="ECO:0000313" key="1">
    <source>
        <dbReference type="EMBL" id="SVC94584.1"/>
    </source>
</evidence>